<accession>V6HWX3</accession>
<dbReference type="EMBL" id="AHMT02000049">
    <property type="protein sequence ID" value="EQA61507.1"/>
    <property type="molecule type" value="Genomic_DNA"/>
</dbReference>
<evidence type="ECO:0000313" key="1">
    <source>
        <dbReference type="EMBL" id="EQA61507.1"/>
    </source>
</evidence>
<dbReference type="AlphaFoldDB" id="V6HWX3"/>
<name>V6HWX3_9LEPT</name>
<reference evidence="1" key="1">
    <citation type="submission" date="2013-05" db="EMBL/GenBank/DDBJ databases">
        <authorList>
            <person name="Harkins D.M."/>
            <person name="Durkin A.S."/>
            <person name="Brinkac L.M."/>
            <person name="Haft D.H."/>
            <person name="Selengut J.D."/>
            <person name="Sanka R."/>
            <person name="DePew J."/>
            <person name="Purushe J."/>
            <person name="Hartskeerl R.A."/>
            <person name="Ahmed A."/>
            <person name="van der Linden H."/>
            <person name="Goris M.G.A."/>
            <person name="Vinetz J.M."/>
            <person name="Sutton G.G."/>
            <person name="Nierman W.C."/>
            <person name="Fouts D.E."/>
        </authorList>
    </citation>
    <scope>NUCLEOTIDE SEQUENCE [LARGE SCALE GENOMIC DNA]</scope>
    <source>
        <strain evidence="1">L 60</strain>
    </source>
</reference>
<dbReference type="Proteomes" id="UP000018747">
    <property type="component" value="Unassembled WGS sequence"/>
</dbReference>
<protein>
    <submittedName>
        <fullName evidence="1">Uncharacterized protein</fullName>
    </submittedName>
</protein>
<evidence type="ECO:0000313" key="2">
    <source>
        <dbReference type="Proteomes" id="UP000018747"/>
    </source>
</evidence>
<gene>
    <name evidence="1" type="ORF">LEP1GSC062_2614</name>
</gene>
<keyword evidence="2" id="KW-1185">Reference proteome</keyword>
<comment type="caution">
    <text evidence="1">The sequence shown here is derived from an EMBL/GenBank/DDBJ whole genome shotgun (WGS) entry which is preliminary data.</text>
</comment>
<proteinExistence type="predicted"/>
<sequence>MMLFLCIVVEHILDEKIFLFIHLSLLFFYVLPTNKIDIISVESHEI</sequence>
<organism evidence="1 2">
    <name type="scientific">Leptospira alexanderi serovar Manhao 3 str. L 60</name>
    <dbReference type="NCBI Taxonomy" id="1049759"/>
    <lineage>
        <taxon>Bacteria</taxon>
        <taxon>Pseudomonadati</taxon>
        <taxon>Spirochaetota</taxon>
        <taxon>Spirochaetia</taxon>
        <taxon>Leptospirales</taxon>
        <taxon>Leptospiraceae</taxon>
        <taxon>Leptospira</taxon>
    </lineage>
</organism>